<dbReference type="Proteomes" id="UP000033434">
    <property type="component" value="Unassembled WGS sequence"/>
</dbReference>
<protein>
    <submittedName>
        <fullName evidence="1">Uncharacterized protein</fullName>
    </submittedName>
</protein>
<sequence>MAIPGLIRNFESGAPLPANRFVAADIGDFMATKATGINSPILGVTEQGTDKKLRVDVVMTQLAPIELGGDFAGGEYAVSDSEGRAIPLDPTALADDTEIHVAGKVLEKGDAGTIVDIHIAPFVIIK</sequence>
<reference evidence="1 2" key="1">
    <citation type="journal article" date="2015" name="BMC Genomics">
        <title>Genome mining reveals unlocked bioactive potential of marine Gram-negative bacteria.</title>
        <authorList>
            <person name="Machado H."/>
            <person name="Sonnenschein E.C."/>
            <person name="Melchiorsen J."/>
            <person name="Gram L."/>
        </authorList>
    </citation>
    <scope>NUCLEOTIDE SEQUENCE [LARGE SCALE GENOMIC DNA]</scope>
    <source>
        <strain evidence="1 2">S4054</strain>
    </source>
</reference>
<evidence type="ECO:0000313" key="2">
    <source>
        <dbReference type="Proteomes" id="UP000033434"/>
    </source>
</evidence>
<organism evidence="1 2">
    <name type="scientific">Pseudoalteromonas luteoviolacea S4054</name>
    <dbReference type="NCBI Taxonomy" id="1129367"/>
    <lineage>
        <taxon>Bacteria</taxon>
        <taxon>Pseudomonadati</taxon>
        <taxon>Pseudomonadota</taxon>
        <taxon>Gammaproteobacteria</taxon>
        <taxon>Alteromonadales</taxon>
        <taxon>Pseudoalteromonadaceae</taxon>
        <taxon>Pseudoalteromonas</taxon>
    </lineage>
</organism>
<dbReference type="AlphaFoldDB" id="A0A0F6AEE1"/>
<dbReference type="EMBL" id="AUXW01000138">
    <property type="protein sequence ID" value="KKE84181.1"/>
    <property type="molecule type" value="Genomic_DNA"/>
</dbReference>
<accession>A0A0F6AEE1</accession>
<name>A0A0F6AEE1_9GAMM</name>
<gene>
    <name evidence="1" type="ORF">N479_09790</name>
</gene>
<dbReference type="PATRIC" id="fig|1129367.4.peg.1736"/>
<dbReference type="RefSeq" id="WP_046355454.1">
    <property type="nucleotide sequence ID" value="NZ_AUXW01000138.1"/>
</dbReference>
<comment type="caution">
    <text evidence="1">The sequence shown here is derived from an EMBL/GenBank/DDBJ whole genome shotgun (WGS) entry which is preliminary data.</text>
</comment>
<evidence type="ECO:0000313" key="1">
    <source>
        <dbReference type="EMBL" id="KKE84181.1"/>
    </source>
</evidence>
<proteinExistence type="predicted"/>